<name>A0A834NN44_VESGE</name>
<feature type="region of interest" description="Disordered" evidence="1">
    <location>
        <begin position="1"/>
        <end position="199"/>
    </location>
</feature>
<sequence>MPIRIPKRPATPVRANRAHGEIGQAGPRQLWPHPIRAGDANPCTGGTGNAIPDPGEPSHAGPRYPGPVWHSGVGPRQSWPLRAGPRQPGSRRALPHQTGSRRSNSAGSSQPGSWNARHRRVTLPCAAERPGKSGQANLGSGILGGARPTKPRSRRARYRRITPARATKSPATSNRVAESSAPPVWDNLGPGGPGNAGPR</sequence>
<reference evidence="2" key="1">
    <citation type="journal article" date="2020" name="G3 (Bethesda)">
        <title>High-Quality Assemblies for Three Invasive Social Wasps from the &lt;i&gt;Vespula&lt;/i&gt; Genus.</title>
        <authorList>
            <person name="Harrop T.W.R."/>
            <person name="Guhlin J."/>
            <person name="McLaughlin G.M."/>
            <person name="Permina E."/>
            <person name="Stockwell P."/>
            <person name="Gilligan J."/>
            <person name="Le Lec M.F."/>
            <person name="Gruber M.A.M."/>
            <person name="Quinn O."/>
            <person name="Lovegrove M."/>
            <person name="Duncan E.J."/>
            <person name="Remnant E.J."/>
            <person name="Van Eeckhoven J."/>
            <person name="Graham B."/>
            <person name="Knapp R.A."/>
            <person name="Langford K.W."/>
            <person name="Kronenberg Z."/>
            <person name="Press M.O."/>
            <person name="Eacker S.M."/>
            <person name="Wilson-Rankin E.E."/>
            <person name="Purcell J."/>
            <person name="Lester P.J."/>
            <person name="Dearden P.K."/>
        </authorList>
    </citation>
    <scope>NUCLEOTIDE SEQUENCE</scope>
    <source>
        <strain evidence="2">Linc-1</strain>
    </source>
</reference>
<comment type="caution">
    <text evidence="2">The sequence shown here is derived from an EMBL/GenBank/DDBJ whole genome shotgun (WGS) entry which is preliminary data.</text>
</comment>
<dbReference type="EMBL" id="JACSDZ010000002">
    <property type="protein sequence ID" value="KAF7414408.1"/>
    <property type="molecule type" value="Genomic_DNA"/>
</dbReference>
<feature type="compositionally biased region" description="Basic residues" evidence="1">
    <location>
        <begin position="149"/>
        <end position="162"/>
    </location>
</feature>
<evidence type="ECO:0000313" key="2">
    <source>
        <dbReference type="EMBL" id="KAF7414408.1"/>
    </source>
</evidence>
<dbReference type="Proteomes" id="UP000617340">
    <property type="component" value="Unassembled WGS sequence"/>
</dbReference>
<evidence type="ECO:0000256" key="1">
    <source>
        <dbReference type="SAM" id="MobiDB-lite"/>
    </source>
</evidence>
<proteinExistence type="predicted"/>
<evidence type="ECO:0000313" key="3">
    <source>
        <dbReference type="Proteomes" id="UP000617340"/>
    </source>
</evidence>
<dbReference type="AlphaFoldDB" id="A0A834NN44"/>
<gene>
    <name evidence="2" type="ORF">HZH68_002897</name>
</gene>
<feature type="compositionally biased region" description="Gly residues" evidence="1">
    <location>
        <begin position="189"/>
        <end position="199"/>
    </location>
</feature>
<feature type="compositionally biased region" description="Polar residues" evidence="1">
    <location>
        <begin position="97"/>
        <end position="113"/>
    </location>
</feature>
<accession>A0A834NN44</accession>
<keyword evidence="3" id="KW-1185">Reference proteome</keyword>
<organism evidence="2 3">
    <name type="scientific">Vespula germanica</name>
    <name type="common">German yellow jacket</name>
    <name type="synonym">Paravespula germanica</name>
    <dbReference type="NCBI Taxonomy" id="30212"/>
    <lineage>
        <taxon>Eukaryota</taxon>
        <taxon>Metazoa</taxon>
        <taxon>Ecdysozoa</taxon>
        <taxon>Arthropoda</taxon>
        <taxon>Hexapoda</taxon>
        <taxon>Insecta</taxon>
        <taxon>Pterygota</taxon>
        <taxon>Neoptera</taxon>
        <taxon>Endopterygota</taxon>
        <taxon>Hymenoptera</taxon>
        <taxon>Apocrita</taxon>
        <taxon>Aculeata</taxon>
        <taxon>Vespoidea</taxon>
        <taxon>Vespidae</taxon>
        <taxon>Vespinae</taxon>
        <taxon>Vespula</taxon>
    </lineage>
</organism>
<protein>
    <submittedName>
        <fullName evidence="2">Uncharacterized protein</fullName>
    </submittedName>
</protein>